<evidence type="ECO:0000256" key="1">
    <source>
        <dbReference type="SAM" id="MobiDB-lite"/>
    </source>
</evidence>
<dbReference type="EMBL" id="HBGY01009454">
    <property type="protein sequence ID" value="CAD9567483.1"/>
    <property type="molecule type" value="Transcribed_RNA"/>
</dbReference>
<keyword evidence="2" id="KW-1133">Transmembrane helix</keyword>
<keyword evidence="2" id="KW-0472">Membrane</keyword>
<feature type="transmembrane region" description="Helical" evidence="2">
    <location>
        <begin position="6"/>
        <end position="24"/>
    </location>
</feature>
<feature type="transmembrane region" description="Helical" evidence="2">
    <location>
        <begin position="195"/>
        <end position="211"/>
    </location>
</feature>
<reference evidence="3" key="1">
    <citation type="submission" date="2021-01" db="EMBL/GenBank/DDBJ databases">
        <authorList>
            <person name="Corre E."/>
            <person name="Pelletier E."/>
            <person name="Niang G."/>
            <person name="Scheremetjew M."/>
            <person name="Finn R."/>
            <person name="Kale V."/>
            <person name="Holt S."/>
            <person name="Cochrane G."/>
            <person name="Meng A."/>
            <person name="Brown T."/>
            <person name="Cohen L."/>
        </authorList>
    </citation>
    <scope>NUCLEOTIDE SEQUENCE</scope>
    <source>
        <strain evidence="3">B650</strain>
    </source>
</reference>
<sequence>MKSLLRAYALASPAVTVGVLAFNTQSMYNRQNLHRNISTNRRSVNNNDSIEQNRNGGAGKASSVSAFAASSNRRIRESSVAIYAVGADEQEQMGEDDPYEGIPEETIKEVDSLFAETTYALTANNVTPWSNRKPEKPSQAYLRRFETPEWRKWRIINAYEVATLLAIAGAILNPFIYCDVHNRYLPVVHKPVEKVVIAGGEIFLAFLTRVLRGATVNDRLGSDTYKRMNLSLVLYTILSANLVLRNPLHSLYLGWGTTMKGLGHVPGATNAGVLWIVLYTLIGYTGVRGFAKGVRGFGLIDINTGIGPVGDLVKEIYTGTLNTAKNLVNIPNSTSAGYLLATVLTFLNLNSLGMYGAPYLGLAGVSLYTLKDAADRGRLEGGTFVSLNGWLSTLSFLAFAFVTPKASMCGLGTFCVSLFTGLNFFKAFQSKREKNEKTQSVA</sequence>
<organism evidence="3">
    <name type="scientific">Leptocylindrus danicus</name>
    <dbReference type="NCBI Taxonomy" id="163516"/>
    <lineage>
        <taxon>Eukaryota</taxon>
        <taxon>Sar</taxon>
        <taxon>Stramenopiles</taxon>
        <taxon>Ochrophyta</taxon>
        <taxon>Bacillariophyta</taxon>
        <taxon>Coscinodiscophyceae</taxon>
        <taxon>Chaetocerotophycidae</taxon>
        <taxon>Leptocylindrales</taxon>
        <taxon>Leptocylindraceae</taxon>
        <taxon>Leptocylindrus</taxon>
    </lineage>
</organism>
<proteinExistence type="predicted"/>
<accession>A0A7S2K8G2</accession>
<evidence type="ECO:0000313" key="3">
    <source>
        <dbReference type="EMBL" id="CAD9567483.1"/>
    </source>
</evidence>
<evidence type="ECO:0000256" key="2">
    <source>
        <dbReference type="SAM" id="Phobius"/>
    </source>
</evidence>
<feature type="transmembrane region" description="Helical" evidence="2">
    <location>
        <begin position="352"/>
        <end position="370"/>
    </location>
</feature>
<feature type="transmembrane region" description="Helical" evidence="2">
    <location>
        <begin position="382"/>
        <end position="402"/>
    </location>
</feature>
<dbReference type="AlphaFoldDB" id="A0A7S2K8G2"/>
<keyword evidence="2" id="KW-0812">Transmembrane</keyword>
<gene>
    <name evidence="3" type="ORF">LDAN0321_LOCUS5972</name>
</gene>
<feature type="compositionally biased region" description="Polar residues" evidence="1">
    <location>
        <begin position="36"/>
        <end position="55"/>
    </location>
</feature>
<feature type="transmembrane region" description="Helical" evidence="2">
    <location>
        <begin position="153"/>
        <end position="175"/>
    </location>
</feature>
<protein>
    <submittedName>
        <fullName evidence="3">Uncharacterized protein</fullName>
    </submittedName>
</protein>
<feature type="region of interest" description="Disordered" evidence="1">
    <location>
        <begin position="36"/>
        <end position="62"/>
    </location>
</feature>
<feature type="transmembrane region" description="Helical" evidence="2">
    <location>
        <begin position="267"/>
        <end position="287"/>
    </location>
</feature>
<feature type="transmembrane region" description="Helical" evidence="2">
    <location>
        <begin position="327"/>
        <end position="346"/>
    </location>
</feature>
<feature type="transmembrane region" description="Helical" evidence="2">
    <location>
        <begin position="232"/>
        <end position="255"/>
    </location>
</feature>
<name>A0A7S2K8G2_9STRA</name>
<feature type="transmembrane region" description="Helical" evidence="2">
    <location>
        <begin position="408"/>
        <end position="425"/>
    </location>
</feature>